<dbReference type="Gene3D" id="3.30.70.2200">
    <property type="match status" value="1"/>
</dbReference>
<dbReference type="InterPro" id="IPR024913">
    <property type="entry name" value="tRNA_Ile2__agm2C_synt"/>
</dbReference>
<dbReference type="Pfam" id="PF08489">
    <property type="entry name" value="TiaS_FLD"/>
    <property type="match status" value="1"/>
</dbReference>
<sequence length="450" mass="51443">MTKSFIQLHIGIDDTDSLSGNCTTYVAAKIIEHIANFVNFSDYPRLIRNNPNIPWKTRGNGSIALSLETKKRYVEEIISFIFNFIKNNHEQDINTNPGCVIIEGEIPQCVKDFAKRALISNIKIDEAKRLIEELKLKSFHIGNGRGLIGALAALGNELKPSEDDFTYELLTYRLKENIGKKRLVSEESIHLMDKKLSPFVFNNIDEEKNKSIITPAGKDPVLYGIRGEDANTLLEAMKMVKTFEEIERYCIFRTNQGTDQHFKFAKSKIKKYSVFKGEIEVQTKPKTILGGHVFFKGKVLDSNKIVDVAAFEPTKRFKLVVKQLLPNDRIVAFGGIQVFQGDTFTVQLEKMIVTHVSNQYKEISPLCPQCGKRMTSAGFSKGHKCKKCGYKDRNSKKIREPIPRQLSKGLYIPPAGSQRHLIKPNRRYEIDKKIDKKIILINNWWKKMKN</sequence>
<dbReference type="Gene3D" id="2.40.50.1010">
    <property type="match status" value="1"/>
</dbReference>
<evidence type="ECO:0000256" key="1">
    <source>
        <dbReference type="ARBA" id="ARBA00022490"/>
    </source>
</evidence>
<evidence type="ECO:0000256" key="3">
    <source>
        <dbReference type="ARBA" id="ARBA00022694"/>
    </source>
</evidence>
<accession>A0A9Y1BNQ9</accession>
<comment type="subcellular location">
    <subcellularLocation>
        <location evidence="6">Cytoplasm</location>
    </subcellularLocation>
</comment>
<dbReference type="Pfam" id="PF23783">
    <property type="entry name" value="Zn_ribbon_TiaS"/>
    <property type="match status" value="1"/>
</dbReference>
<dbReference type="EMBL" id="CP084167">
    <property type="protein sequence ID" value="UJG42277.1"/>
    <property type="molecule type" value="Genomic_DNA"/>
</dbReference>
<gene>
    <name evidence="6" type="primary">tiaS</name>
    <name evidence="10" type="ORF">K9W46_07635</name>
</gene>
<organism evidence="10">
    <name type="scientific">Candidatus Heimdallarchaeum endolithica</name>
    <dbReference type="NCBI Taxonomy" id="2876572"/>
    <lineage>
        <taxon>Archaea</taxon>
        <taxon>Promethearchaeati</taxon>
        <taxon>Candidatus Heimdallarchaeota</taxon>
        <taxon>Candidatus Heimdallarchaeia (ex Rinke et al. 2021) (nom. nud.)</taxon>
        <taxon>Candidatus Heimdallarchaeales</taxon>
        <taxon>Candidatus Heimdallarchaeaceae</taxon>
        <taxon>Candidatus Heimdallarchaeum</taxon>
    </lineage>
</organism>
<dbReference type="InterPro" id="IPR013696">
    <property type="entry name" value="TiaS_FLD"/>
</dbReference>
<evidence type="ECO:0000256" key="6">
    <source>
        <dbReference type="HAMAP-Rule" id="MF_01892"/>
    </source>
</evidence>
<feature type="domain" description="TiaS C-terminal zinc ribbon" evidence="9">
    <location>
        <begin position="365"/>
        <end position="406"/>
    </location>
</feature>
<dbReference type="PANTHER" id="PTHR40705:SF2">
    <property type="entry name" value="DUF1743 DOMAIN-CONTAINING PROTEIN"/>
    <property type="match status" value="1"/>
</dbReference>
<keyword evidence="4 6" id="KW-0547">Nucleotide-binding</keyword>
<dbReference type="PANTHER" id="PTHR40705">
    <property type="entry name" value="TRNA(ILE2) 2-AGMATINYLCYTIDINE SYNTHETASE TIAS"/>
    <property type="match status" value="1"/>
</dbReference>
<name>A0A9Y1BNQ9_9ARCH</name>
<comment type="catalytic activity">
    <reaction evidence="6">
        <text>cytidine(34) in tRNA(Ile2) + agmatine + ATP + H2O = 2-agmatinylcytidine(34) in tRNA(Ile2) + AMP + 2 phosphate + 2 H(+)</text>
        <dbReference type="Rhea" id="RHEA:43608"/>
        <dbReference type="Rhea" id="RHEA-COMP:10625"/>
        <dbReference type="Rhea" id="RHEA-COMP:10626"/>
        <dbReference type="ChEBI" id="CHEBI:15377"/>
        <dbReference type="ChEBI" id="CHEBI:15378"/>
        <dbReference type="ChEBI" id="CHEBI:30616"/>
        <dbReference type="ChEBI" id="CHEBI:43474"/>
        <dbReference type="ChEBI" id="CHEBI:58145"/>
        <dbReference type="ChEBI" id="CHEBI:82748"/>
        <dbReference type="ChEBI" id="CHEBI:83545"/>
        <dbReference type="ChEBI" id="CHEBI:456215"/>
        <dbReference type="EC" id="6.3.4.22"/>
    </reaction>
</comment>
<keyword evidence="2 6" id="KW-0436">Ligase</keyword>
<dbReference type="GO" id="GO:0005524">
    <property type="term" value="F:ATP binding"/>
    <property type="evidence" value="ECO:0007669"/>
    <property type="project" value="UniProtKB-KW"/>
</dbReference>
<evidence type="ECO:0000313" key="10">
    <source>
        <dbReference type="EMBL" id="UJG42277.1"/>
    </source>
</evidence>
<dbReference type="InterPro" id="IPR053870">
    <property type="entry name" value="TiaS-like_TCKD"/>
</dbReference>
<feature type="domain" description="TiaS-like TCKD" evidence="8">
    <location>
        <begin position="10"/>
        <end position="142"/>
    </location>
</feature>
<dbReference type="Gene3D" id="3.90.600.20">
    <property type="match status" value="1"/>
</dbReference>
<keyword evidence="3 6" id="KW-0819">tRNA processing</keyword>
<evidence type="ECO:0000259" key="8">
    <source>
        <dbReference type="Pfam" id="PF22641"/>
    </source>
</evidence>
<dbReference type="Proteomes" id="UP001200513">
    <property type="component" value="Chromosome"/>
</dbReference>
<evidence type="ECO:0000259" key="7">
    <source>
        <dbReference type="Pfam" id="PF08489"/>
    </source>
</evidence>
<evidence type="ECO:0000256" key="4">
    <source>
        <dbReference type="ARBA" id="ARBA00022741"/>
    </source>
</evidence>
<comment type="function">
    <text evidence="6">ATP-dependent agmatine transferase that catalyzes the formation of 2-agmatinylcytidine (agm2C) at the wobble position (C34) of tRNA(Ile2), converting the codon specificity from AUG to AUA.</text>
</comment>
<protein>
    <recommendedName>
        <fullName evidence="6">tRNA(Ile2) 2-agmatinylcytidine synthetase TiaS</fullName>
        <shortName evidence="6">tRNA(Ile2)-agm2C synthetase</shortName>
        <ecNumber evidence="6">6.3.4.22</ecNumber>
    </recommendedName>
    <alternativeName>
        <fullName evidence="6">tRNA(Ile2) agmatidine synthetase</fullName>
    </alternativeName>
</protein>
<dbReference type="InterPro" id="IPR055394">
    <property type="entry name" value="Zn_ribbon_TiaS"/>
</dbReference>
<evidence type="ECO:0000256" key="5">
    <source>
        <dbReference type="ARBA" id="ARBA00022840"/>
    </source>
</evidence>
<dbReference type="Pfam" id="PF22641">
    <property type="entry name" value="TiaS_TCKD"/>
    <property type="match status" value="1"/>
</dbReference>
<reference evidence="10" key="1">
    <citation type="journal article" date="2022" name="Nat. Microbiol.">
        <title>Unique mobile elements and scalable gene flow at the prokaryote-eukaryote boundary revealed by circularized Asgard archaea genomes.</title>
        <authorList>
            <person name="Wu F."/>
            <person name="Speth D.R."/>
            <person name="Philosof A."/>
            <person name="Cremiere A."/>
            <person name="Narayanan A."/>
            <person name="Barco R.A."/>
            <person name="Connon S.A."/>
            <person name="Amend J.P."/>
            <person name="Antoshechkin I.A."/>
            <person name="Orphan V.J."/>
        </authorList>
    </citation>
    <scope>NUCLEOTIDE SEQUENCE</scope>
    <source>
        <strain evidence="10">PR6</strain>
    </source>
</reference>
<evidence type="ECO:0000259" key="9">
    <source>
        <dbReference type="Pfam" id="PF23783"/>
    </source>
</evidence>
<keyword evidence="5 6" id="KW-0067">ATP-binding</keyword>
<proteinExistence type="inferred from homology"/>
<dbReference type="GO" id="GO:0002101">
    <property type="term" value="P:tRNA wobble cytosine modification"/>
    <property type="evidence" value="ECO:0007669"/>
    <property type="project" value="UniProtKB-UniRule"/>
</dbReference>
<evidence type="ECO:0000256" key="2">
    <source>
        <dbReference type="ARBA" id="ARBA00022598"/>
    </source>
</evidence>
<comment type="similarity">
    <text evidence="6">Belongs to the TiaS family.</text>
</comment>
<feature type="domain" description="TiaS FLD" evidence="7">
    <location>
        <begin position="144"/>
        <end position="261"/>
    </location>
</feature>
<keyword evidence="1 6" id="KW-0963">Cytoplasm</keyword>
<dbReference type="AlphaFoldDB" id="A0A9Y1BNQ9"/>
<dbReference type="EC" id="6.3.4.22" evidence="6"/>
<dbReference type="HAMAP" id="MF_01892">
    <property type="entry name" value="tRNA_Ile2_agm2C_synt"/>
    <property type="match status" value="1"/>
</dbReference>
<dbReference type="GO" id="GO:0016879">
    <property type="term" value="F:ligase activity, forming carbon-nitrogen bonds"/>
    <property type="evidence" value="ECO:0007669"/>
    <property type="project" value="UniProtKB-UniRule"/>
</dbReference>
<dbReference type="GO" id="GO:0005737">
    <property type="term" value="C:cytoplasm"/>
    <property type="evidence" value="ECO:0007669"/>
    <property type="project" value="UniProtKB-SubCell"/>
</dbReference>